<reference evidence="5" key="2">
    <citation type="journal article" date="2023" name="IMA Fungus">
        <title>Comparative genomic study of the Penicillium genus elucidates a diverse pangenome and 15 lateral gene transfer events.</title>
        <authorList>
            <person name="Petersen C."/>
            <person name="Sorensen T."/>
            <person name="Nielsen M.R."/>
            <person name="Sondergaard T.E."/>
            <person name="Sorensen J.L."/>
            <person name="Fitzpatrick D.A."/>
            <person name="Frisvad J.C."/>
            <person name="Nielsen K.L."/>
        </authorList>
    </citation>
    <scope>NUCLEOTIDE SEQUENCE</scope>
    <source>
        <strain evidence="5">IBT 20477</strain>
    </source>
</reference>
<keyword evidence="6" id="KW-1185">Reference proteome</keyword>
<gene>
    <name evidence="5" type="ORF">N7449_010939</name>
</gene>
<accession>A0A9W9M3L9</accession>
<dbReference type="PANTHER" id="PTHR42877:SF7">
    <property type="entry name" value="FLAVIN-BINDING MONOOXYGENASE-RELATED"/>
    <property type="match status" value="1"/>
</dbReference>
<protein>
    <submittedName>
        <fullName evidence="5">Uncharacterized protein</fullName>
    </submittedName>
</protein>
<comment type="caution">
    <text evidence="5">The sequence shown here is derived from an EMBL/GenBank/DDBJ whole genome shotgun (WGS) entry which is preliminary data.</text>
</comment>
<evidence type="ECO:0000256" key="1">
    <source>
        <dbReference type="ARBA" id="ARBA00001974"/>
    </source>
</evidence>
<sequence>MKDPIISERAIDEPRPLKVIYIGAGVSGILAAIQFPKHAPGIELAIYEKNPDLGGTWFENRYPGCACDIPAHSYQLSFESSVDWTSFYATAPEIFQYWQRVADKYNVRRFMTFRHRCIEASWNEVTSQWHVKFINLDTELIIEDSADVLMSGVGALNQWEWPSIKGLHDFKGPLMHSANWDMAFQPKGKNVAVIGAGSSGIQIVPALLPEVKAMDHYVRGRTWIAASFGSEFVTERNNGNDGNFDYTEDEKRAWKEDPASYKKYRKTLEVGVQGVYPAVMKNSELQAAMRSQFDQDMRERLKAKPELAERIVPDFAPFCKRLTPGPGYLEALVSPKVNVIHDGIASVDETGIITEDGQHRPVDAIVCATGFRSFRGSFPLYGRGGLSLTEYNKDRPETYLAVCMDRFPNYFQTLGPNSGLGAGNLLMVLESVTLYVAQILRKLATGNVKTIEPKRKQVENFTNFCEVYHKRTVFSDKCASWYKSGTTVEERTSGRVIGVWPGSGVHLIKAYRDVRWEDFEMQPSDGNEFGWLGNGWSVGDLKKDPEALTWYLNDTKFVHEDLPEMFHAK</sequence>
<evidence type="ECO:0000313" key="5">
    <source>
        <dbReference type="EMBL" id="KAJ5187945.1"/>
    </source>
</evidence>
<dbReference type="Proteomes" id="UP001150942">
    <property type="component" value="Unassembled WGS sequence"/>
</dbReference>
<evidence type="ECO:0000313" key="6">
    <source>
        <dbReference type="Proteomes" id="UP001150942"/>
    </source>
</evidence>
<proteinExistence type="inferred from homology"/>
<keyword evidence="3" id="KW-0285">Flavoprotein</keyword>
<dbReference type="Gene3D" id="3.50.50.60">
    <property type="entry name" value="FAD/NAD(P)-binding domain"/>
    <property type="match status" value="3"/>
</dbReference>
<dbReference type="OrthoDB" id="74360at2759"/>
<reference evidence="5" key="1">
    <citation type="submission" date="2022-11" db="EMBL/GenBank/DDBJ databases">
        <authorList>
            <person name="Petersen C."/>
        </authorList>
    </citation>
    <scope>NUCLEOTIDE SEQUENCE</scope>
    <source>
        <strain evidence="5">IBT 20477</strain>
    </source>
</reference>
<evidence type="ECO:0000256" key="2">
    <source>
        <dbReference type="ARBA" id="ARBA00010139"/>
    </source>
</evidence>
<comment type="cofactor">
    <cofactor evidence="1">
        <name>FAD</name>
        <dbReference type="ChEBI" id="CHEBI:57692"/>
    </cofactor>
</comment>
<dbReference type="Pfam" id="PF13450">
    <property type="entry name" value="NAD_binding_8"/>
    <property type="match status" value="1"/>
</dbReference>
<comment type="similarity">
    <text evidence="2">Belongs to the FAD-binding monooxygenase family.</text>
</comment>
<dbReference type="AlphaFoldDB" id="A0A9W9M3L9"/>
<dbReference type="InterPro" id="IPR036188">
    <property type="entry name" value="FAD/NAD-bd_sf"/>
</dbReference>
<keyword evidence="4" id="KW-0274">FAD</keyword>
<dbReference type="SUPFAM" id="SSF51905">
    <property type="entry name" value="FAD/NAD(P)-binding domain"/>
    <property type="match status" value="1"/>
</dbReference>
<dbReference type="PANTHER" id="PTHR42877">
    <property type="entry name" value="L-ORNITHINE N(5)-MONOOXYGENASE-RELATED"/>
    <property type="match status" value="1"/>
</dbReference>
<dbReference type="InterPro" id="IPR051209">
    <property type="entry name" value="FAD-bind_Monooxygenase_sf"/>
</dbReference>
<evidence type="ECO:0000256" key="3">
    <source>
        <dbReference type="ARBA" id="ARBA00022630"/>
    </source>
</evidence>
<name>A0A9W9M3L9_9EURO</name>
<dbReference type="EMBL" id="JAPQKQ010000007">
    <property type="protein sequence ID" value="KAJ5187945.1"/>
    <property type="molecule type" value="Genomic_DNA"/>
</dbReference>
<evidence type="ECO:0000256" key="4">
    <source>
        <dbReference type="ARBA" id="ARBA00022827"/>
    </source>
</evidence>
<organism evidence="5 6">
    <name type="scientific">Penicillium cf. viridicatum</name>
    <dbReference type="NCBI Taxonomy" id="2972119"/>
    <lineage>
        <taxon>Eukaryota</taxon>
        <taxon>Fungi</taxon>
        <taxon>Dikarya</taxon>
        <taxon>Ascomycota</taxon>
        <taxon>Pezizomycotina</taxon>
        <taxon>Eurotiomycetes</taxon>
        <taxon>Eurotiomycetidae</taxon>
        <taxon>Eurotiales</taxon>
        <taxon>Aspergillaceae</taxon>
        <taxon>Penicillium</taxon>
    </lineage>
</organism>